<dbReference type="Gene3D" id="1.20.1220.12">
    <property type="entry name" value="Malate synthase, domain III"/>
    <property type="match status" value="1"/>
</dbReference>
<dbReference type="GO" id="GO:0005737">
    <property type="term" value="C:cytoplasm"/>
    <property type="evidence" value="ECO:0007669"/>
    <property type="project" value="TreeGrafter"/>
</dbReference>
<organism evidence="9">
    <name type="scientific">mine drainage metagenome</name>
    <dbReference type="NCBI Taxonomy" id="410659"/>
    <lineage>
        <taxon>unclassified sequences</taxon>
        <taxon>metagenomes</taxon>
        <taxon>ecological metagenomes</taxon>
    </lineage>
</organism>
<evidence type="ECO:0000256" key="5">
    <source>
        <dbReference type="ARBA" id="ARBA00022679"/>
    </source>
</evidence>
<comment type="caution">
    <text evidence="9">The sequence shown here is derived from an EMBL/GenBank/DDBJ whole genome shotgun (WGS) entry which is preliminary data.</text>
</comment>
<keyword evidence="3" id="KW-0329">Glyoxylate bypass</keyword>
<keyword evidence="5 9" id="KW-0808">Transferase</keyword>
<dbReference type="PANTHER" id="PTHR42902:SF1">
    <property type="entry name" value="MALATE SYNTHASE 1-RELATED"/>
    <property type="match status" value="1"/>
</dbReference>
<proteinExistence type="inferred from homology"/>
<evidence type="ECO:0000256" key="2">
    <source>
        <dbReference type="ARBA" id="ARBA00012636"/>
    </source>
</evidence>
<dbReference type="EMBL" id="CABL01000005">
    <property type="protein sequence ID" value="CBH74897.1"/>
    <property type="molecule type" value="Genomic_DNA"/>
</dbReference>
<accession>E6PEL2</accession>
<dbReference type="InterPro" id="IPR006252">
    <property type="entry name" value="Malate_synthA"/>
</dbReference>
<dbReference type="InterPro" id="IPR044856">
    <property type="entry name" value="Malate_synth_C_sf"/>
</dbReference>
<comment type="catalytic activity">
    <reaction evidence="6">
        <text>glyoxylate + acetyl-CoA + H2O = (S)-malate + CoA + H(+)</text>
        <dbReference type="Rhea" id="RHEA:18181"/>
        <dbReference type="ChEBI" id="CHEBI:15377"/>
        <dbReference type="ChEBI" id="CHEBI:15378"/>
        <dbReference type="ChEBI" id="CHEBI:15589"/>
        <dbReference type="ChEBI" id="CHEBI:36655"/>
        <dbReference type="ChEBI" id="CHEBI:57287"/>
        <dbReference type="ChEBI" id="CHEBI:57288"/>
        <dbReference type="EC" id="2.3.3.9"/>
    </reaction>
</comment>
<dbReference type="Pfam" id="PF20656">
    <property type="entry name" value="MS_N"/>
    <property type="match status" value="1"/>
</dbReference>
<dbReference type="Gene3D" id="3.20.20.360">
    <property type="entry name" value="Malate synthase, domain 3"/>
    <property type="match status" value="1"/>
</dbReference>
<dbReference type="InterPro" id="IPR011076">
    <property type="entry name" value="Malate_synth_sf"/>
</dbReference>
<dbReference type="InterPro" id="IPR048356">
    <property type="entry name" value="MS_N"/>
</dbReference>
<name>E6PEL2_9ZZZZ</name>
<keyword evidence="4" id="KW-0816">Tricarboxylic acid cycle</keyword>
<gene>
    <name evidence="9" type="ORF">CARN1_0072</name>
</gene>
<dbReference type="EC" id="2.3.3.9" evidence="2"/>
<reference evidence="9" key="1">
    <citation type="submission" date="2009-10" db="EMBL/GenBank/DDBJ databases">
        <title>Diversity of trophic interactions inside an arsenic-rich microbial ecosystem.</title>
        <authorList>
            <person name="Bertin P.N."/>
            <person name="Heinrich-Salmeron A."/>
            <person name="Pelletier E."/>
            <person name="Goulhen-Chollet F."/>
            <person name="Arsene-Ploetze F."/>
            <person name="Gallien S."/>
            <person name="Calteau A."/>
            <person name="Vallenet D."/>
            <person name="Casiot C."/>
            <person name="Chane-Woon-Ming B."/>
            <person name="Giloteaux L."/>
            <person name="Barakat M."/>
            <person name="Bonnefoy V."/>
            <person name="Bruneel O."/>
            <person name="Chandler M."/>
            <person name="Cleiss J."/>
            <person name="Duran R."/>
            <person name="Elbaz-Poulichet F."/>
            <person name="Fonknechten N."/>
            <person name="Lauga B."/>
            <person name="Mornico D."/>
            <person name="Ortet P."/>
            <person name="Schaeffer C."/>
            <person name="Siguier P."/>
            <person name="Alexander Thil Smith A."/>
            <person name="Van Dorsselaer A."/>
            <person name="Weissenbach J."/>
            <person name="Medigue C."/>
            <person name="Le Paslier D."/>
        </authorList>
    </citation>
    <scope>NUCLEOTIDE SEQUENCE</scope>
</reference>
<comment type="similarity">
    <text evidence="1">Belongs to the malate synthase family.</text>
</comment>
<evidence type="ECO:0000256" key="1">
    <source>
        <dbReference type="ARBA" id="ARBA00006394"/>
    </source>
</evidence>
<dbReference type="GO" id="GO:0006097">
    <property type="term" value="P:glyoxylate cycle"/>
    <property type="evidence" value="ECO:0007669"/>
    <property type="project" value="UniProtKB-KW"/>
</dbReference>
<protein>
    <recommendedName>
        <fullName evidence="2">malate synthase</fullName>
        <ecNumber evidence="2">2.3.3.9</ecNumber>
    </recommendedName>
</protein>
<dbReference type="PANTHER" id="PTHR42902">
    <property type="entry name" value="MALATE SYNTHASE"/>
    <property type="match status" value="1"/>
</dbReference>
<dbReference type="GO" id="GO:0006099">
    <property type="term" value="P:tricarboxylic acid cycle"/>
    <property type="evidence" value="ECO:0007669"/>
    <property type="project" value="UniProtKB-KW"/>
</dbReference>
<evidence type="ECO:0000256" key="6">
    <source>
        <dbReference type="ARBA" id="ARBA00047918"/>
    </source>
</evidence>
<dbReference type="AlphaFoldDB" id="E6PEL2"/>
<dbReference type="InterPro" id="IPR046363">
    <property type="entry name" value="MS_N_TIM-barrel_dom"/>
</dbReference>
<evidence type="ECO:0000259" key="8">
    <source>
        <dbReference type="Pfam" id="PF20656"/>
    </source>
</evidence>
<evidence type="ECO:0000313" key="9">
    <source>
        <dbReference type="EMBL" id="CBH74897.1"/>
    </source>
</evidence>
<keyword evidence="9" id="KW-0012">Acyltransferase</keyword>
<feature type="domain" description="Malate synthase N-terminal" evidence="8">
    <location>
        <begin position="14"/>
        <end position="59"/>
    </location>
</feature>
<dbReference type="Pfam" id="PF01274">
    <property type="entry name" value="MS_TIM-barrel"/>
    <property type="match status" value="1"/>
</dbReference>
<dbReference type="SUPFAM" id="SSF51645">
    <property type="entry name" value="Malate synthase G"/>
    <property type="match status" value="1"/>
</dbReference>
<dbReference type="GO" id="GO:0004474">
    <property type="term" value="F:malate synthase activity"/>
    <property type="evidence" value="ECO:0007669"/>
    <property type="project" value="UniProtKB-EC"/>
</dbReference>
<dbReference type="InterPro" id="IPR001465">
    <property type="entry name" value="Malate_synthase_TIM"/>
</dbReference>
<evidence type="ECO:0000259" key="7">
    <source>
        <dbReference type="Pfam" id="PF01274"/>
    </source>
</evidence>
<evidence type="ECO:0000256" key="3">
    <source>
        <dbReference type="ARBA" id="ARBA00022435"/>
    </source>
</evidence>
<sequence>MNIAAPGFDLTVDLAEGFAEFFLPLHRRFTPEQQRLVRARAERLARAHAGDLPNYLPPSAATSTNWKIDLPAWVGDQRNQMTGPADDGELVVKMINSGAPGIMLDLEDSMVNEWEHLMLGHRNVVEALRGTLAYDDRKRGRSVGITRRDAVIWTRVRPLHLSQAGIVDDELASASVFDVALLAFSLELDELPHGLLLYIPKSESAEEAIFWRDLFAAVSTARGWPGNAISCMALVEAHSLAYEVEEFLYNLRDSILGLNLGRWDYMASLIHFNLNDPHWLLPDRNTIPHDVAFFQNLRTLLPQICHRRGVLAIGGMTALYPSREDAELNARALDALERDKRNEASCGMDGAWTGHPDQNAIAVAQFPEPNQLAFVTPDADLHPDLRPAPLGIGATTIEGTRAAIRTVIRYRKGVLDGRGASLIDGYMEDLATDRIYRLMIAQRLRFPGEYTPRSLADAFDEELDAILASLPPQSSREGIARFRRARLLAEQMILTGAFDPR</sequence>
<evidence type="ECO:0000256" key="4">
    <source>
        <dbReference type="ARBA" id="ARBA00022532"/>
    </source>
</evidence>
<feature type="domain" description="Malate synthase TIM barrel" evidence="7">
    <location>
        <begin position="153"/>
        <end position="367"/>
    </location>
</feature>